<gene>
    <name evidence="5" type="ORF">GPUH_LOCUS12571</name>
</gene>
<evidence type="ECO:0000313" key="5">
    <source>
        <dbReference type="EMBL" id="VDN20680.1"/>
    </source>
</evidence>
<keyword evidence="6" id="KW-1185">Reference proteome</keyword>
<comment type="subcellular location">
    <subcellularLocation>
        <location evidence="1">Nucleus</location>
    </subcellularLocation>
</comment>
<dbReference type="GO" id="GO:0003723">
    <property type="term" value="F:RNA binding"/>
    <property type="evidence" value="ECO:0007669"/>
    <property type="project" value="UniProtKB-UniRule"/>
</dbReference>
<evidence type="ECO:0000256" key="2">
    <source>
        <dbReference type="ARBA" id="ARBA00023242"/>
    </source>
</evidence>
<dbReference type="InterPro" id="IPR012677">
    <property type="entry name" value="Nucleotide-bd_a/b_plait_sf"/>
</dbReference>
<dbReference type="InterPro" id="IPR000504">
    <property type="entry name" value="RRM_dom"/>
</dbReference>
<organism evidence="7">
    <name type="scientific">Gongylonema pulchrum</name>
    <dbReference type="NCBI Taxonomy" id="637853"/>
    <lineage>
        <taxon>Eukaryota</taxon>
        <taxon>Metazoa</taxon>
        <taxon>Ecdysozoa</taxon>
        <taxon>Nematoda</taxon>
        <taxon>Chromadorea</taxon>
        <taxon>Rhabditida</taxon>
        <taxon>Spirurina</taxon>
        <taxon>Spiruromorpha</taxon>
        <taxon>Spiruroidea</taxon>
        <taxon>Gongylonematidae</taxon>
        <taxon>Gongylonema</taxon>
    </lineage>
</organism>
<dbReference type="PANTHER" id="PTHR48033:SF10">
    <property type="entry name" value="RNA-BINDING PROTEIN SQUID"/>
    <property type="match status" value="1"/>
</dbReference>
<reference evidence="5 6" key="2">
    <citation type="submission" date="2018-11" db="EMBL/GenBank/DDBJ databases">
        <authorList>
            <consortium name="Pathogen Informatics"/>
        </authorList>
    </citation>
    <scope>NUCLEOTIDE SEQUENCE [LARGE SCALE GENOMIC DNA]</scope>
</reference>
<dbReference type="PANTHER" id="PTHR48033">
    <property type="entry name" value="RNA-BINDING (RRM/RBD/RNP MOTIFS) FAMILY PROTEIN"/>
    <property type="match status" value="1"/>
</dbReference>
<dbReference type="WBParaSite" id="GPUH_0001258501-mRNA-1">
    <property type="protein sequence ID" value="GPUH_0001258501-mRNA-1"/>
    <property type="gene ID" value="GPUH_0001258501"/>
</dbReference>
<proteinExistence type="predicted"/>
<evidence type="ECO:0000256" key="1">
    <source>
        <dbReference type="ARBA" id="ARBA00004123"/>
    </source>
</evidence>
<dbReference type="PROSITE" id="PS50102">
    <property type="entry name" value="RRM"/>
    <property type="match status" value="1"/>
</dbReference>
<dbReference type="Proteomes" id="UP000271098">
    <property type="component" value="Unassembled WGS sequence"/>
</dbReference>
<name>A0A183DV30_9BILA</name>
<keyword evidence="2" id="KW-0539">Nucleus</keyword>
<dbReference type="Gene3D" id="3.30.70.330">
    <property type="match status" value="1"/>
</dbReference>
<sequence>MSTAPAEKRILLEGLSLKTSISDVEKFFTRWGPLSECTVMFDKNTGRSRSYGFICFVWEHHCDQCLEAQPHVIDGVQIRMRLIKDVSVNPVVKYLTTNKLLVSFAGAEISIDDIEKYFAKFGAAHVQYAVNSSTKVFVLHLATLGASKLLLRFSSHCHFYAFCAV</sequence>
<evidence type="ECO:0000259" key="4">
    <source>
        <dbReference type="PROSITE" id="PS50102"/>
    </source>
</evidence>
<dbReference type="Pfam" id="PF00076">
    <property type="entry name" value="RRM_1"/>
    <property type="match status" value="1"/>
</dbReference>
<protein>
    <submittedName>
        <fullName evidence="7">RRM domain-containing protein</fullName>
    </submittedName>
</protein>
<evidence type="ECO:0000313" key="6">
    <source>
        <dbReference type="Proteomes" id="UP000271098"/>
    </source>
</evidence>
<dbReference type="EMBL" id="UYRT01079419">
    <property type="protein sequence ID" value="VDN20680.1"/>
    <property type="molecule type" value="Genomic_DNA"/>
</dbReference>
<accession>A0A183DV30</accession>
<feature type="domain" description="RRM" evidence="4">
    <location>
        <begin position="8"/>
        <end position="85"/>
    </location>
</feature>
<evidence type="ECO:0000313" key="7">
    <source>
        <dbReference type="WBParaSite" id="GPUH_0001258501-mRNA-1"/>
    </source>
</evidence>
<dbReference type="GO" id="GO:0005654">
    <property type="term" value="C:nucleoplasm"/>
    <property type="evidence" value="ECO:0007669"/>
    <property type="project" value="TreeGrafter"/>
</dbReference>
<evidence type="ECO:0000256" key="3">
    <source>
        <dbReference type="PROSITE-ProRule" id="PRU00176"/>
    </source>
</evidence>
<dbReference type="OrthoDB" id="5775724at2759"/>
<dbReference type="GO" id="GO:0010468">
    <property type="term" value="P:regulation of gene expression"/>
    <property type="evidence" value="ECO:0007669"/>
    <property type="project" value="TreeGrafter"/>
</dbReference>
<keyword evidence="3" id="KW-0694">RNA-binding</keyword>
<dbReference type="GO" id="GO:0000785">
    <property type="term" value="C:chromatin"/>
    <property type="evidence" value="ECO:0007669"/>
    <property type="project" value="TreeGrafter"/>
</dbReference>
<dbReference type="SUPFAM" id="SSF54928">
    <property type="entry name" value="RNA-binding domain, RBD"/>
    <property type="match status" value="1"/>
</dbReference>
<reference evidence="7" key="1">
    <citation type="submission" date="2016-06" db="UniProtKB">
        <authorList>
            <consortium name="WormBaseParasite"/>
        </authorList>
    </citation>
    <scope>IDENTIFICATION</scope>
</reference>
<dbReference type="InterPro" id="IPR035979">
    <property type="entry name" value="RBD_domain_sf"/>
</dbReference>
<dbReference type="AlphaFoldDB" id="A0A183DV30"/>
<dbReference type="SMART" id="SM00360">
    <property type="entry name" value="RRM"/>
    <property type="match status" value="1"/>
</dbReference>